<protein>
    <submittedName>
        <fullName evidence="2">Uncharacterized protein</fullName>
    </submittedName>
</protein>
<feature type="chain" id="PRO_5045058093" evidence="1">
    <location>
        <begin position="41"/>
        <end position="90"/>
    </location>
</feature>
<dbReference type="EMBL" id="JAYWVC010000313">
    <property type="protein sequence ID" value="MED7828098.1"/>
    <property type="molecule type" value="Genomic_DNA"/>
</dbReference>
<feature type="signal peptide" evidence="1">
    <location>
        <begin position="1"/>
        <end position="40"/>
    </location>
</feature>
<organism evidence="2 3">
    <name type="scientific">Streptomyces chiangmaiensis</name>
    <dbReference type="NCBI Taxonomy" id="766497"/>
    <lineage>
        <taxon>Bacteria</taxon>
        <taxon>Bacillati</taxon>
        <taxon>Actinomycetota</taxon>
        <taxon>Actinomycetes</taxon>
        <taxon>Kitasatosporales</taxon>
        <taxon>Streptomycetaceae</taxon>
        <taxon>Streptomyces</taxon>
    </lineage>
</organism>
<gene>
    <name evidence="2" type="ORF">VXC91_41020</name>
</gene>
<evidence type="ECO:0000256" key="1">
    <source>
        <dbReference type="SAM" id="SignalP"/>
    </source>
</evidence>
<reference evidence="2" key="1">
    <citation type="submission" date="2024-01" db="EMBL/GenBank/DDBJ databases">
        <title>First draft genome sequence data of TA4-1, the type strain of Gram-positive actinobacterium Streptomyces chiangmaiensis.</title>
        <authorList>
            <person name="Yasawong M."/>
            <person name="Nantapong N."/>
        </authorList>
    </citation>
    <scope>NUCLEOTIDE SEQUENCE</scope>
    <source>
        <strain evidence="2">TA4-1</strain>
    </source>
</reference>
<proteinExistence type="predicted"/>
<feature type="non-terminal residue" evidence="2">
    <location>
        <position position="90"/>
    </location>
</feature>
<name>A0ABU7FWC4_9ACTN</name>
<dbReference type="Proteomes" id="UP001333996">
    <property type="component" value="Unassembled WGS sequence"/>
</dbReference>
<evidence type="ECO:0000313" key="3">
    <source>
        <dbReference type="Proteomes" id="UP001333996"/>
    </source>
</evidence>
<keyword evidence="1" id="KW-0732">Signal</keyword>
<evidence type="ECO:0000313" key="2">
    <source>
        <dbReference type="EMBL" id="MED7828098.1"/>
    </source>
</evidence>
<sequence>MTPPRRHTVTRTILLPGQVVATAVLFARAALLATAGPAAAGTVGSSGAGDPYFPLEGNGGYDVRHHDRELVLWPERFAGKLASGAGGTSH</sequence>
<keyword evidence="3" id="KW-1185">Reference proteome</keyword>
<accession>A0ABU7FWC4</accession>
<comment type="caution">
    <text evidence="2">The sequence shown here is derived from an EMBL/GenBank/DDBJ whole genome shotgun (WGS) entry which is preliminary data.</text>
</comment>